<comment type="caution">
    <text evidence="6">The sequence shown here is derived from an EMBL/GenBank/DDBJ whole genome shotgun (WGS) entry which is preliminary data.</text>
</comment>
<dbReference type="HOGENOM" id="CLU_2259598_0_0_9"/>
<reference evidence="6 7" key="1">
    <citation type="submission" date="2013-06" db="EMBL/GenBank/DDBJ databases">
        <authorList>
            <person name="Weinstock G."/>
            <person name="Sodergren E."/>
            <person name="Lobos E.A."/>
            <person name="Fulton L."/>
            <person name="Fulton R."/>
            <person name="Courtney L."/>
            <person name="Fronick C."/>
            <person name="O'Laughlin M."/>
            <person name="Godfrey J."/>
            <person name="Wilson R.M."/>
            <person name="Miner T."/>
            <person name="Farmer C."/>
            <person name="Delehaunty K."/>
            <person name="Cordes M."/>
            <person name="Minx P."/>
            <person name="Tomlinson C."/>
            <person name="Chen J."/>
            <person name="Wollam A."/>
            <person name="Pepin K.H."/>
            <person name="Bhonagiri V."/>
            <person name="Zhang X."/>
            <person name="Warren W."/>
            <person name="Mitreva M."/>
            <person name="Mardis E.R."/>
            <person name="Wilson R.K."/>
        </authorList>
    </citation>
    <scope>NUCLEOTIDE SEQUENCE [LARGE SCALE GENOMIC DNA]</scope>
    <source>
        <strain evidence="6 7">ATCC 27803</strain>
    </source>
</reference>
<sequence>MYVDKRGKNGERKKLDKETPVSNISDENLYCLNGRVPLKKAIPFGLQHVLAMFVSNLAPVLIVCSAAFIQETNEHLTPAEITEILQCAMFAAGLGTIMQLYPV</sequence>
<evidence type="ECO:0000256" key="2">
    <source>
        <dbReference type="ARBA" id="ARBA00022692"/>
    </source>
</evidence>
<dbReference type="PATRIC" id="fig|649755.3.peg.48"/>
<protein>
    <submittedName>
        <fullName evidence="6">Uncharacterized protein</fullName>
    </submittedName>
</protein>
<comment type="subcellular location">
    <subcellularLocation>
        <location evidence="1">Membrane</location>
        <topology evidence="1">Multi-pass membrane protein</topology>
    </subcellularLocation>
</comment>
<proteinExistence type="predicted"/>
<dbReference type="Pfam" id="PF00860">
    <property type="entry name" value="Xan_ur_permease"/>
    <property type="match status" value="1"/>
</dbReference>
<feature type="compositionally biased region" description="Basic and acidic residues" evidence="5">
    <location>
        <begin position="1"/>
        <end position="19"/>
    </location>
</feature>
<dbReference type="GO" id="GO:0015205">
    <property type="term" value="F:nucleobase transmembrane transporter activity"/>
    <property type="evidence" value="ECO:0007669"/>
    <property type="project" value="UniProtKB-ARBA"/>
</dbReference>
<evidence type="ECO:0000313" key="7">
    <source>
        <dbReference type="Proteomes" id="UP000016658"/>
    </source>
</evidence>
<evidence type="ECO:0000256" key="4">
    <source>
        <dbReference type="ARBA" id="ARBA00023136"/>
    </source>
</evidence>
<keyword evidence="2" id="KW-0812">Transmembrane</keyword>
<organism evidence="6 7">
    <name type="scientific">Faecalitalea cylindroides ATCC 27803</name>
    <dbReference type="NCBI Taxonomy" id="649755"/>
    <lineage>
        <taxon>Bacteria</taxon>
        <taxon>Bacillati</taxon>
        <taxon>Bacillota</taxon>
        <taxon>Erysipelotrichia</taxon>
        <taxon>Erysipelotrichales</taxon>
        <taxon>Erysipelotrichaceae</taxon>
        <taxon>Faecalitalea</taxon>
    </lineage>
</organism>
<dbReference type="InterPro" id="IPR006043">
    <property type="entry name" value="NCS2"/>
</dbReference>
<dbReference type="EMBL" id="AWVI01000003">
    <property type="protein sequence ID" value="ERK47562.1"/>
    <property type="molecule type" value="Genomic_DNA"/>
</dbReference>
<evidence type="ECO:0000256" key="3">
    <source>
        <dbReference type="ARBA" id="ARBA00022989"/>
    </source>
</evidence>
<dbReference type="AlphaFoldDB" id="U2RA33"/>
<evidence type="ECO:0000313" key="6">
    <source>
        <dbReference type="EMBL" id="ERK47562.1"/>
    </source>
</evidence>
<keyword evidence="3" id="KW-1133">Transmembrane helix</keyword>
<evidence type="ECO:0000256" key="5">
    <source>
        <dbReference type="SAM" id="MobiDB-lite"/>
    </source>
</evidence>
<feature type="region of interest" description="Disordered" evidence="5">
    <location>
        <begin position="1"/>
        <end position="20"/>
    </location>
</feature>
<evidence type="ECO:0000256" key="1">
    <source>
        <dbReference type="ARBA" id="ARBA00004141"/>
    </source>
</evidence>
<name>U2RA33_9FIRM</name>
<keyword evidence="4" id="KW-0472">Membrane</keyword>
<dbReference type="Proteomes" id="UP000016658">
    <property type="component" value="Unassembled WGS sequence"/>
</dbReference>
<dbReference type="GO" id="GO:0016020">
    <property type="term" value="C:membrane"/>
    <property type="evidence" value="ECO:0007669"/>
    <property type="project" value="UniProtKB-SubCell"/>
</dbReference>
<gene>
    <name evidence="6" type="ORF">HMPREF0367_00051</name>
</gene>
<accession>U2RA33</accession>